<keyword evidence="9" id="KW-0573">Peptidoglycan synthesis</keyword>
<evidence type="ECO:0000256" key="10">
    <source>
        <dbReference type="ARBA" id="ARBA00022989"/>
    </source>
</evidence>
<keyword evidence="8" id="KW-0133">Cell shape</keyword>
<evidence type="ECO:0000256" key="1">
    <source>
        <dbReference type="ARBA" id="ARBA00004651"/>
    </source>
</evidence>
<evidence type="ECO:0000256" key="16">
    <source>
        <dbReference type="ARBA" id="ARBA00038053"/>
    </source>
</evidence>
<evidence type="ECO:0000256" key="17">
    <source>
        <dbReference type="ARBA" id="ARBA00041185"/>
    </source>
</evidence>
<dbReference type="Pfam" id="PF01098">
    <property type="entry name" value="FTSW_RODA_SPOVE"/>
    <property type="match status" value="1"/>
</dbReference>
<comment type="caution">
    <text evidence="22">The sequence shown here is derived from an EMBL/GenBank/DDBJ whole genome shotgun (WGS) entry which is preliminary data.</text>
</comment>
<evidence type="ECO:0000256" key="18">
    <source>
        <dbReference type="ARBA" id="ARBA00041418"/>
    </source>
</evidence>
<gene>
    <name evidence="22" type="primary">ftsW</name>
    <name evidence="22" type="ORF">JDW22_08875</name>
</gene>
<evidence type="ECO:0000256" key="19">
    <source>
        <dbReference type="ARBA" id="ARBA00044770"/>
    </source>
</evidence>
<feature type="transmembrane region" description="Helical" evidence="21">
    <location>
        <begin position="279"/>
        <end position="303"/>
    </location>
</feature>
<evidence type="ECO:0000256" key="11">
    <source>
        <dbReference type="ARBA" id="ARBA00023136"/>
    </source>
</evidence>
<feature type="transmembrane region" description="Helical" evidence="21">
    <location>
        <begin position="179"/>
        <end position="196"/>
    </location>
</feature>
<keyword evidence="4" id="KW-0132">Cell division</keyword>
<comment type="similarity">
    <text evidence="16">Belongs to the SEDS family. FtsW subfamily.</text>
</comment>
<keyword evidence="10 21" id="KW-1133">Transmembrane helix</keyword>
<feature type="transmembrane region" description="Helical" evidence="21">
    <location>
        <begin position="67"/>
        <end position="85"/>
    </location>
</feature>
<keyword evidence="11 21" id="KW-0472">Membrane</keyword>
<keyword evidence="13" id="KW-0961">Cell wall biogenesis/degradation</keyword>
<evidence type="ECO:0000256" key="13">
    <source>
        <dbReference type="ARBA" id="ARBA00023316"/>
    </source>
</evidence>
<evidence type="ECO:0000313" key="23">
    <source>
        <dbReference type="Proteomes" id="UP000614058"/>
    </source>
</evidence>
<evidence type="ECO:0000256" key="8">
    <source>
        <dbReference type="ARBA" id="ARBA00022960"/>
    </source>
</evidence>
<evidence type="ECO:0000256" key="4">
    <source>
        <dbReference type="ARBA" id="ARBA00022618"/>
    </source>
</evidence>
<feature type="transmembrane region" description="Helical" evidence="21">
    <location>
        <begin position="357"/>
        <end position="378"/>
    </location>
</feature>
<feature type="transmembrane region" description="Helical" evidence="21">
    <location>
        <begin position="91"/>
        <end position="113"/>
    </location>
</feature>
<reference evidence="22 23" key="1">
    <citation type="journal article" date="2021" name="Pathogens">
        <title>Isolation and Characterization of Kingella bonacorsii sp. nov., A Novel Kingella Species Detected in a Stable Periodontitis Subject.</title>
        <authorList>
            <person name="Antezack A."/>
            <person name="Boxberger M."/>
            <person name="Rolland C."/>
            <person name="Monnet-Corti V."/>
            <person name="La Scola B."/>
        </authorList>
    </citation>
    <scope>NUCLEOTIDE SEQUENCE [LARGE SCALE GENOMIC DNA]</scope>
    <source>
        <strain evidence="22 23">Marseille-Q4569</strain>
    </source>
</reference>
<sequence>MSTHKTPLLDKLLDRNLLKNGETYDKTFVWLLLCLLCFGLVMVYSASGAQAGLNSYDNRGFFLIKQTQFALLGLAVSFGLMRVPLWRWQRWTTYLLLLTLAVMAVVPFTGEIVNGARRWLATPFGFKIQPSELFKFITIMYMASFFKRRVDVLHDFRRVIMVGMPIGIGIALVALTRDLGSAIVIFGIFICLLYLANVPMKWFWGAVSVMIAVATLMIVTSEFRMRRMEVMWQPWKDPTGAGYQGLGSLLSMNQGDLLGTGLGNAIMKRGFLPEAHTDFILAVIGEELGLIAVAALSFVYLWIIWRAFSIGKQARDLDLHFNSFIATGVGVWVAAQSFVNIGVNISLLPNKGLTLPLVSYGGSSLVIMLIAFTMLLRVDYENRLSLRGYSVSDPRERNAKPSKRQPENT</sequence>
<evidence type="ECO:0000256" key="12">
    <source>
        <dbReference type="ARBA" id="ARBA00023306"/>
    </source>
</evidence>
<evidence type="ECO:0000256" key="20">
    <source>
        <dbReference type="ARBA" id="ARBA00049902"/>
    </source>
</evidence>
<evidence type="ECO:0000256" key="3">
    <source>
        <dbReference type="ARBA" id="ARBA00022475"/>
    </source>
</evidence>
<protein>
    <recommendedName>
        <fullName evidence="17">Probable peptidoglycan glycosyltransferase FtsW</fullName>
        <ecNumber evidence="19">2.4.99.28</ecNumber>
    </recommendedName>
    <alternativeName>
        <fullName evidence="18">Cell division protein FtsW</fullName>
    </alternativeName>
    <alternativeName>
        <fullName evidence="15">Cell wall polymerase</fullName>
    </alternativeName>
    <alternativeName>
        <fullName evidence="14">Peptidoglycan polymerase</fullName>
    </alternativeName>
</protein>
<dbReference type="Proteomes" id="UP000614058">
    <property type="component" value="Unassembled WGS sequence"/>
</dbReference>
<comment type="pathway">
    <text evidence="2">Cell wall biogenesis; peptidoglycan biosynthesis.</text>
</comment>
<comment type="catalytic activity">
    <reaction evidence="20">
        <text>[GlcNAc-(1-&gt;4)-Mur2Ac(oyl-L-Ala-gamma-D-Glu-L-Lys-D-Ala-D-Ala)](n)-di-trans,octa-cis-undecaprenyl diphosphate + beta-D-GlcNAc-(1-&gt;4)-Mur2Ac(oyl-L-Ala-gamma-D-Glu-L-Lys-D-Ala-D-Ala)-di-trans,octa-cis-undecaprenyl diphosphate = [GlcNAc-(1-&gt;4)-Mur2Ac(oyl-L-Ala-gamma-D-Glu-L-Lys-D-Ala-D-Ala)](n+1)-di-trans,octa-cis-undecaprenyl diphosphate + di-trans,octa-cis-undecaprenyl diphosphate + H(+)</text>
        <dbReference type="Rhea" id="RHEA:23708"/>
        <dbReference type="Rhea" id="RHEA-COMP:9602"/>
        <dbReference type="Rhea" id="RHEA-COMP:9603"/>
        <dbReference type="ChEBI" id="CHEBI:15378"/>
        <dbReference type="ChEBI" id="CHEBI:58405"/>
        <dbReference type="ChEBI" id="CHEBI:60033"/>
        <dbReference type="ChEBI" id="CHEBI:78435"/>
        <dbReference type="EC" id="2.4.99.28"/>
    </reaction>
</comment>
<evidence type="ECO:0000256" key="21">
    <source>
        <dbReference type="SAM" id="Phobius"/>
    </source>
</evidence>
<comment type="subcellular location">
    <subcellularLocation>
        <location evidence="1">Cell membrane</location>
        <topology evidence="1">Multi-pass membrane protein</topology>
    </subcellularLocation>
</comment>
<dbReference type="EMBL" id="JAEHNZ010000003">
    <property type="protein sequence ID" value="MBK0396677.1"/>
    <property type="molecule type" value="Genomic_DNA"/>
</dbReference>
<dbReference type="InterPro" id="IPR001182">
    <property type="entry name" value="FtsW/RodA"/>
</dbReference>
<keyword evidence="12" id="KW-0131">Cell cycle</keyword>
<evidence type="ECO:0000256" key="15">
    <source>
        <dbReference type="ARBA" id="ARBA00033270"/>
    </source>
</evidence>
<evidence type="ECO:0000256" key="6">
    <source>
        <dbReference type="ARBA" id="ARBA00022679"/>
    </source>
</evidence>
<keyword evidence="5" id="KW-0328">Glycosyltransferase</keyword>
<keyword evidence="6" id="KW-0808">Transferase</keyword>
<evidence type="ECO:0000256" key="5">
    <source>
        <dbReference type="ARBA" id="ARBA00022676"/>
    </source>
</evidence>
<proteinExistence type="inferred from homology"/>
<dbReference type="NCBIfam" id="TIGR02614">
    <property type="entry name" value="ftsW"/>
    <property type="match status" value="1"/>
</dbReference>
<dbReference type="EC" id="2.4.99.28" evidence="19"/>
<evidence type="ECO:0000256" key="14">
    <source>
        <dbReference type="ARBA" id="ARBA00032370"/>
    </source>
</evidence>
<feature type="transmembrane region" description="Helical" evidence="21">
    <location>
        <begin position="27"/>
        <end position="46"/>
    </location>
</feature>
<dbReference type="PANTHER" id="PTHR30474">
    <property type="entry name" value="CELL CYCLE PROTEIN"/>
    <property type="match status" value="1"/>
</dbReference>
<evidence type="ECO:0000313" key="22">
    <source>
        <dbReference type="EMBL" id="MBK0396677.1"/>
    </source>
</evidence>
<dbReference type="RefSeq" id="WP_200522758.1">
    <property type="nucleotide sequence ID" value="NZ_JAEHNZ010000003.1"/>
</dbReference>
<evidence type="ECO:0000256" key="9">
    <source>
        <dbReference type="ARBA" id="ARBA00022984"/>
    </source>
</evidence>
<feature type="transmembrane region" description="Helical" evidence="21">
    <location>
        <begin position="324"/>
        <end position="345"/>
    </location>
</feature>
<evidence type="ECO:0000256" key="7">
    <source>
        <dbReference type="ARBA" id="ARBA00022692"/>
    </source>
</evidence>
<name>A0ABS1BTR4_9NEIS</name>
<accession>A0ABS1BTR4</accession>
<evidence type="ECO:0000256" key="2">
    <source>
        <dbReference type="ARBA" id="ARBA00004752"/>
    </source>
</evidence>
<keyword evidence="3" id="KW-1003">Cell membrane</keyword>
<dbReference type="InterPro" id="IPR013437">
    <property type="entry name" value="FtsW"/>
</dbReference>
<organism evidence="22 23">
    <name type="scientific">Kingella bonacorsii</name>
    <dbReference type="NCBI Taxonomy" id="2796361"/>
    <lineage>
        <taxon>Bacteria</taxon>
        <taxon>Pseudomonadati</taxon>
        <taxon>Pseudomonadota</taxon>
        <taxon>Betaproteobacteria</taxon>
        <taxon>Neisseriales</taxon>
        <taxon>Neisseriaceae</taxon>
        <taxon>Kingella</taxon>
    </lineage>
</organism>
<feature type="transmembrane region" description="Helical" evidence="21">
    <location>
        <begin position="156"/>
        <end position="174"/>
    </location>
</feature>
<dbReference type="PANTHER" id="PTHR30474:SF2">
    <property type="entry name" value="PEPTIDOGLYCAN GLYCOSYLTRANSFERASE FTSW-RELATED"/>
    <property type="match status" value="1"/>
</dbReference>
<keyword evidence="7 21" id="KW-0812">Transmembrane</keyword>
<feature type="transmembrane region" description="Helical" evidence="21">
    <location>
        <begin position="202"/>
        <end position="220"/>
    </location>
</feature>
<keyword evidence="23" id="KW-1185">Reference proteome</keyword>